<dbReference type="eggNOG" id="COG2226">
    <property type="taxonomic scope" value="Bacteria"/>
</dbReference>
<dbReference type="GO" id="GO:0008168">
    <property type="term" value="F:methyltransferase activity"/>
    <property type="evidence" value="ECO:0007669"/>
    <property type="project" value="UniProtKB-KW"/>
</dbReference>
<dbReference type="InterPro" id="IPR050508">
    <property type="entry name" value="Methyltransf_Superfamily"/>
</dbReference>
<keyword evidence="3" id="KW-1185">Reference proteome</keyword>
<reference evidence="2 3" key="1">
    <citation type="submission" date="2007-03" db="EMBL/GenBank/DDBJ databases">
        <authorList>
            <person name="Stal L."/>
            <person name="Ferriera S."/>
            <person name="Johnson J."/>
            <person name="Kravitz S."/>
            <person name="Beeson K."/>
            <person name="Sutton G."/>
            <person name="Rogers Y.-H."/>
            <person name="Friedman R."/>
            <person name="Frazier M."/>
            <person name="Venter J.C."/>
        </authorList>
    </citation>
    <scope>NUCLEOTIDE SEQUENCE [LARGE SCALE GENOMIC DNA]</scope>
    <source>
        <strain evidence="2 3">CCY0110</strain>
    </source>
</reference>
<dbReference type="PANTHER" id="PTHR42912">
    <property type="entry name" value="METHYLTRANSFERASE"/>
    <property type="match status" value="1"/>
</dbReference>
<keyword evidence="2" id="KW-0808">Transferase</keyword>
<organism evidence="2 3">
    <name type="scientific">Crocosphaera chwakensis CCY0110</name>
    <dbReference type="NCBI Taxonomy" id="391612"/>
    <lineage>
        <taxon>Bacteria</taxon>
        <taxon>Bacillati</taxon>
        <taxon>Cyanobacteriota</taxon>
        <taxon>Cyanophyceae</taxon>
        <taxon>Oscillatoriophycideae</taxon>
        <taxon>Chroococcales</taxon>
        <taxon>Aphanothecaceae</taxon>
        <taxon>Crocosphaera</taxon>
        <taxon>Crocosphaera chwakensis</taxon>
    </lineage>
</organism>
<dbReference type="EMBL" id="AAXW01000023">
    <property type="protein sequence ID" value="EAZ90554.1"/>
    <property type="molecule type" value="Genomic_DNA"/>
</dbReference>
<protein>
    <submittedName>
        <fullName evidence="2">UbiE/COQ5 methyltransferase</fullName>
    </submittedName>
</protein>
<dbReference type="Pfam" id="PF13649">
    <property type="entry name" value="Methyltransf_25"/>
    <property type="match status" value="1"/>
</dbReference>
<dbReference type="OrthoDB" id="421066at2"/>
<feature type="domain" description="Methyltransferase" evidence="1">
    <location>
        <begin position="49"/>
        <end position="139"/>
    </location>
</feature>
<proteinExistence type="predicted"/>
<dbReference type="RefSeq" id="WP_008276340.1">
    <property type="nucleotide sequence ID" value="NZ_AAXW01000023.1"/>
</dbReference>
<evidence type="ECO:0000313" key="3">
    <source>
        <dbReference type="Proteomes" id="UP000003781"/>
    </source>
</evidence>
<dbReference type="InterPro" id="IPR041698">
    <property type="entry name" value="Methyltransf_25"/>
</dbReference>
<name>A3ISI4_9CHRO</name>
<dbReference type="SUPFAM" id="SSF53335">
    <property type="entry name" value="S-adenosyl-L-methionine-dependent methyltransferases"/>
    <property type="match status" value="1"/>
</dbReference>
<accession>A3ISI4</accession>
<comment type="caution">
    <text evidence="2">The sequence shown here is derived from an EMBL/GenBank/DDBJ whole genome shotgun (WGS) entry which is preliminary data.</text>
</comment>
<evidence type="ECO:0000313" key="2">
    <source>
        <dbReference type="EMBL" id="EAZ90554.1"/>
    </source>
</evidence>
<dbReference type="CDD" id="cd02440">
    <property type="entry name" value="AdoMet_MTases"/>
    <property type="match status" value="1"/>
</dbReference>
<dbReference type="InterPro" id="IPR029063">
    <property type="entry name" value="SAM-dependent_MTases_sf"/>
</dbReference>
<dbReference type="AlphaFoldDB" id="A3ISI4"/>
<dbReference type="Proteomes" id="UP000003781">
    <property type="component" value="Unassembled WGS sequence"/>
</dbReference>
<evidence type="ECO:0000259" key="1">
    <source>
        <dbReference type="Pfam" id="PF13649"/>
    </source>
</evidence>
<gene>
    <name evidence="2" type="ORF">CY0110_20193</name>
</gene>
<dbReference type="Gene3D" id="3.40.50.150">
    <property type="entry name" value="Vaccinia Virus protein VP39"/>
    <property type="match status" value="1"/>
</dbReference>
<sequence length="207" mass="23612">MATFLRPLSYQYPWLYNTISRLSSLAVGGEKRFRSLSIEGINIDCNTKILDLCCGSGQTTEFLVKKSSQVTGLDASSIAIERAKQVVPEATYVNALAEKMPFTDQEFDLVHTSVALHEMETEQLREILREVYRVLKPEGIFTLIDLHKPTNILFWPSLATFMWLFETKTAWKLLETNLIDELKDVGFNKCKKRLYAGGSLQVIQVRK</sequence>
<keyword evidence="2" id="KW-0489">Methyltransferase</keyword>
<dbReference type="GO" id="GO:0032259">
    <property type="term" value="P:methylation"/>
    <property type="evidence" value="ECO:0007669"/>
    <property type="project" value="UniProtKB-KW"/>
</dbReference>